<dbReference type="eggNOG" id="COG2267">
    <property type="taxonomic scope" value="Bacteria"/>
</dbReference>
<name>E3JCG1_PSEI1</name>
<sequence>MRRCPADEPFPVGLTASRTRGPRSRRREGFGLLAVVTVLLGSACAQPHGPATAPGALTTGSNLVVAHPTVWVCRPGTIDDNCATNLDATVVGPAGPTGTDTFQAAANPPVDCFYVYPTVSQVALANAPLKATDTEIAVVRAQAARFGADCRVFAPVYEQYSVVSRLQHGGPSDSARQLAFGDVQSAWNDYLVNDNHGRPVVLIGDDQGAEMLLRLLHDEIEPNEGQRALLVSALLVGADVRVRHGSLVGGDLAQIPACQRHDEFGCVVAYSAYEGAPPADAWFGQPNAPSRGVAAPAGTLNLQTLCTNPAALGGGAATLAPYLPTAGLLPDGAPDGGDLLPGLSSTDLPVASTGFVTYPDFLSANCQQSGNRAWLDISVRPAFVDQRALPTLDTLPTWGLHFDEFDLTLGDLVQLVSRQSVAYLAAHGASAGPS</sequence>
<evidence type="ECO:0000313" key="3">
    <source>
        <dbReference type="Proteomes" id="UP000002484"/>
    </source>
</evidence>
<keyword evidence="3" id="KW-1185">Reference proteome</keyword>
<accession>E3JCG1</accession>
<dbReference type="Pfam" id="PF11288">
    <property type="entry name" value="DUF3089"/>
    <property type="match status" value="1"/>
</dbReference>
<dbReference type="InParanoid" id="E3JCG1"/>
<dbReference type="Proteomes" id="UP000002484">
    <property type="component" value="Chromosome"/>
</dbReference>
<dbReference type="OrthoDB" id="9794645at2"/>
<dbReference type="InterPro" id="IPR021440">
    <property type="entry name" value="DUF3089"/>
</dbReference>
<dbReference type="ESTHER" id="frasu-e3jcg1">
    <property type="family name" value="Duf_3089"/>
</dbReference>
<gene>
    <name evidence="2" type="ordered locus">FraEuI1c_6781</name>
</gene>
<organism evidence="2 3">
    <name type="scientific">Pseudofrankia inefficax (strain DSM 45817 / CECT 9037 / DDB 130130 / EuI1c)</name>
    <name type="common">Frankia inefficax</name>
    <dbReference type="NCBI Taxonomy" id="298654"/>
    <lineage>
        <taxon>Bacteria</taxon>
        <taxon>Bacillati</taxon>
        <taxon>Actinomycetota</taxon>
        <taxon>Actinomycetes</taxon>
        <taxon>Frankiales</taxon>
        <taxon>Frankiaceae</taxon>
        <taxon>Pseudofrankia</taxon>
    </lineage>
</organism>
<dbReference type="KEGG" id="fri:FraEuI1c_6781"/>
<feature type="region of interest" description="Disordered" evidence="1">
    <location>
        <begin position="1"/>
        <end position="23"/>
    </location>
</feature>
<dbReference type="EMBL" id="CP002299">
    <property type="protein sequence ID" value="ADP84750.1"/>
    <property type="molecule type" value="Genomic_DNA"/>
</dbReference>
<dbReference type="HOGENOM" id="CLU_747698_0_0_11"/>
<protein>
    <submittedName>
        <fullName evidence="2">Uncharacterized protein</fullName>
    </submittedName>
</protein>
<dbReference type="STRING" id="298654.FraEuI1c_6781"/>
<proteinExistence type="predicted"/>
<reference evidence="2 3" key="1">
    <citation type="submission" date="2010-10" db="EMBL/GenBank/DDBJ databases">
        <title>Complete sequence of Frankia sp. EuI1c.</title>
        <authorList>
            <consortium name="US DOE Joint Genome Institute"/>
            <person name="Lucas S."/>
            <person name="Copeland A."/>
            <person name="Lapidus A."/>
            <person name="Cheng J.-F."/>
            <person name="Bruce D."/>
            <person name="Goodwin L."/>
            <person name="Pitluck S."/>
            <person name="Chertkov O."/>
            <person name="Detter J.C."/>
            <person name="Han C."/>
            <person name="Tapia R."/>
            <person name="Land M."/>
            <person name="Hauser L."/>
            <person name="Jeffries C."/>
            <person name="Kyrpides N."/>
            <person name="Ivanova N."/>
            <person name="Mikhailova N."/>
            <person name="Beauchemin N."/>
            <person name="Sen A."/>
            <person name="Sur S.A."/>
            <person name="Gtari M."/>
            <person name="Wall L."/>
            <person name="Tisa L."/>
            <person name="Woyke T."/>
        </authorList>
    </citation>
    <scope>NUCLEOTIDE SEQUENCE [LARGE SCALE GENOMIC DNA]</scope>
    <source>
        <strain evidence="3">DSM 45817 / CECT 9037 / EuI1c</strain>
    </source>
</reference>
<dbReference type="AlphaFoldDB" id="E3JCG1"/>
<evidence type="ECO:0000313" key="2">
    <source>
        <dbReference type="EMBL" id="ADP84750.1"/>
    </source>
</evidence>
<evidence type="ECO:0000256" key="1">
    <source>
        <dbReference type="SAM" id="MobiDB-lite"/>
    </source>
</evidence>